<name>A0ACB8SH20_9AGAM</name>
<dbReference type="EMBL" id="MU277281">
    <property type="protein sequence ID" value="KAI0055730.1"/>
    <property type="molecule type" value="Genomic_DNA"/>
</dbReference>
<proteinExistence type="predicted"/>
<evidence type="ECO:0000313" key="1">
    <source>
        <dbReference type="EMBL" id="KAI0055730.1"/>
    </source>
</evidence>
<keyword evidence="2" id="KW-1185">Reference proteome</keyword>
<comment type="caution">
    <text evidence="1">The sequence shown here is derived from an EMBL/GenBank/DDBJ whole genome shotgun (WGS) entry which is preliminary data.</text>
</comment>
<accession>A0ACB8SH20</accession>
<protein>
    <submittedName>
        <fullName evidence="1">Uncharacterized protein</fullName>
    </submittedName>
</protein>
<evidence type="ECO:0000313" key="2">
    <source>
        <dbReference type="Proteomes" id="UP000814140"/>
    </source>
</evidence>
<sequence>MSSESSDAPMTIGGLSTPGTTMDETAECLPPTPAPSPDILASDVDPFTAEFQASFRPRQGYATSDLDVFFCKLLHAHMMLIRLMHRTWRRKRLTKPWNSWHRRDESFSLSVMRAGKREAVPMNCVLCKVNLLATIVAADSGVEGSFSASSELRPHSRRFGSIRSRHPNLWRKTHAVEGKGIEF</sequence>
<reference evidence="1" key="1">
    <citation type="submission" date="2021-03" db="EMBL/GenBank/DDBJ databases">
        <authorList>
            <consortium name="DOE Joint Genome Institute"/>
            <person name="Ahrendt S."/>
            <person name="Looney B.P."/>
            <person name="Miyauchi S."/>
            <person name="Morin E."/>
            <person name="Drula E."/>
            <person name="Courty P.E."/>
            <person name="Chicoki N."/>
            <person name="Fauchery L."/>
            <person name="Kohler A."/>
            <person name="Kuo A."/>
            <person name="Labutti K."/>
            <person name="Pangilinan J."/>
            <person name="Lipzen A."/>
            <person name="Riley R."/>
            <person name="Andreopoulos W."/>
            <person name="He G."/>
            <person name="Johnson J."/>
            <person name="Barry K.W."/>
            <person name="Grigoriev I.V."/>
            <person name="Nagy L."/>
            <person name="Hibbett D."/>
            <person name="Henrissat B."/>
            <person name="Matheny P.B."/>
            <person name="Labbe J."/>
            <person name="Martin F."/>
        </authorList>
    </citation>
    <scope>NUCLEOTIDE SEQUENCE</scope>
    <source>
        <strain evidence="1">HHB10654</strain>
    </source>
</reference>
<dbReference type="Proteomes" id="UP000814140">
    <property type="component" value="Unassembled WGS sequence"/>
</dbReference>
<reference evidence="1" key="2">
    <citation type="journal article" date="2022" name="New Phytol.">
        <title>Evolutionary transition to the ectomycorrhizal habit in the genomes of a hyperdiverse lineage of mushroom-forming fungi.</title>
        <authorList>
            <person name="Looney B."/>
            <person name="Miyauchi S."/>
            <person name="Morin E."/>
            <person name="Drula E."/>
            <person name="Courty P.E."/>
            <person name="Kohler A."/>
            <person name="Kuo A."/>
            <person name="LaButti K."/>
            <person name="Pangilinan J."/>
            <person name="Lipzen A."/>
            <person name="Riley R."/>
            <person name="Andreopoulos W."/>
            <person name="He G."/>
            <person name="Johnson J."/>
            <person name="Nolan M."/>
            <person name="Tritt A."/>
            <person name="Barry K.W."/>
            <person name="Grigoriev I.V."/>
            <person name="Nagy L.G."/>
            <person name="Hibbett D."/>
            <person name="Henrissat B."/>
            <person name="Matheny P.B."/>
            <person name="Labbe J."/>
            <person name="Martin F.M."/>
        </authorList>
    </citation>
    <scope>NUCLEOTIDE SEQUENCE</scope>
    <source>
        <strain evidence="1">HHB10654</strain>
    </source>
</reference>
<organism evidence="1 2">
    <name type="scientific">Artomyces pyxidatus</name>
    <dbReference type="NCBI Taxonomy" id="48021"/>
    <lineage>
        <taxon>Eukaryota</taxon>
        <taxon>Fungi</taxon>
        <taxon>Dikarya</taxon>
        <taxon>Basidiomycota</taxon>
        <taxon>Agaricomycotina</taxon>
        <taxon>Agaricomycetes</taxon>
        <taxon>Russulales</taxon>
        <taxon>Auriscalpiaceae</taxon>
        <taxon>Artomyces</taxon>
    </lineage>
</organism>
<gene>
    <name evidence="1" type="ORF">BV25DRAFT_1842774</name>
</gene>